<dbReference type="EMBL" id="JACOPG010000003">
    <property type="protein sequence ID" value="MBC5686634.1"/>
    <property type="molecule type" value="Genomic_DNA"/>
</dbReference>
<protein>
    <recommendedName>
        <fullName evidence="4">ABC transporter permease</fullName>
    </recommendedName>
</protein>
<comment type="caution">
    <text evidence="2">The sequence shown here is derived from an EMBL/GenBank/DDBJ whole genome shotgun (WGS) entry which is preliminary data.</text>
</comment>
<dbReference type="Proteomes" id="UP000643810">
    <property type="component" value="Unassembled WGS sequence"/>
</dbReference>
<feature type="transmembrane region" description="Helical" evidence="1">
    <location>
        <begin position="213"/>
        <end position="236"/>
    </location>
</feature>
<evidence type="ECO:0000313" key="2">
    <source>
        <dbReference type="EMBL" id="MBC5686634.1"/>
    </source>
</evidence>
<feature type="transmembrane region" description="Helical" evidence="1">
    <location>
        <begin position="188"/>
        <end position="206"/>
    </location>
</feature>
<evidence type="ECO:0008006" key="4">
    <source>
        <dbReference type="Google" id="ProtNLM"/>
    </source>
</evidence>
<feature type="transmembrane region" description="Helical" evidence="1">
    <location>
        <begin position="242"/>
        <end position="263"/>
    </location>
</feature>
<evidence type="ECO:0000256" key="1">
    <source>
        <dbReference type="SAM" id="Phobius"/>
    </source>
</evidence>
<proteinExistence type="predicted"/>
<accession>A0ABR7GGQ6</accession>
<keyword evidence="1" id="KW-0812">Transmembrane</keyword>
<keyword evidence="3" id="KW-1185">Reference proteome</keyword>
<organism evidence="2 3">
    <name type="scientific">Roseburia lenta</name>
    <dbReference type="NCBI Taxonomy" id="2763061"/>
    <lineage>
        <taxon>Bacteria</taxon>
        <taxon>Bacillati</taxon>
        <taxon>Bacillota</taxon>
        <taxon>Clostridia</taxon>
        <taxon>Lachnospirales</taxon>
        <taxon>Lachnospiraceae</taxon>
        <taxon>Roseburia</taxon>
    </lineage>
</organism>
<keyword evidence="1" id="KW-1133">Transmembrane helix</keyword>
<name>A0ABR7GGQ6_9FIRM</name>
<feature type="transmembrane region" description="Helical" evidence="1">
    <location>
        <begin position="88"/>
        <end position="106"/>
    </location>
</feature>
<sequence length="324" mass="36722">MTFLIQIRTKIRHFIITREEWVVRLLRFAIVLAVLLVMNRCFGYQKILNHWWVSVVIAGISMLLPLAGSTFIVFFVGLMHLMTLSTDAAVIALVLLAISYAVSAYFRSDDTYNMMVIPACRYLNIPFVVPMEAGLMRSIHELPTIICGSVLSYYLKTVVENASSFLDPNTDLSAAELLQGQILNNSMFYIYLVAMTAMFLVVYTVRTKGIEHAWLVGVLSGVVVEFVLMLAGILFTGEKENIPLLVIGNVVTLIVGLGMVFFARGFDYTRTEHVQFEDDEYYYYVTAVPKMHIPEQEKEIKRITSETLPLPVDDLEETEETQDN</sequence>
<feature type="transmembrane region" description="Helical" evidence="1">
    <location>
        <begin position="51"/>
        <end position="76"/>
    </location>
</feature>
<evidence type="ECO:0000313" key="3">
    <source>
        <dbReference type="Proteomes" id="UP000643810"/>
    </source>
</evidence>
<reference evidence="2 3" key="1">
    <citation type="submission" date="2020-08" db="EMBL/GenBank/DDBJ databases">
        <title>Genome public.</title>
        <authorList>
            <person name="Liu C."/>
            <person name="Sun Q."/>
        </authorList>
    </citation>
    <scope>NUCLEOTIDE SEQUENCE [LARGE SCALE GENOMIC DNA]</scope>
    <source>
        <strain evidence="2 3">NSJ-9</strain>
    </source>
</reference>
<keyword evidence="1" id="KW-0472">Membrane</keyword>
<feature type="transmembrane region" description="Helical" evidence="1">
    <location>
        <begin position="21"/>
        <end position="39"/>
    </location>
</feature>
<gene>
    <name evidence="2" type="ORF">H8R94_08500</name>
</gene>
<dbReference type="RefSeq" id="WP_178010799.1">
    <property type="nucleotide sequence ID" value="NZ_JACOPG010000003.1"/>
</dbReference>